<sequence>MVGSIPSNSFPANVGIHALEFYFPTKFVDQTELEQFDGVSAGKYTIGLGQNKMAVCDDREDINSISLTVVQNLVEKHNISFKDIGYLEVGTESIIDKSKSVKTVLMSLFEESGNHDVEGIDTKNACYGGTASVFNAVNWVESSSWDGRLALVVAADIASYAEGPARPTGGAGAVAILIGPDAPVVFDQGVRSTHMNHLWDFYKPELASEYPTVDGHFSNTCYIRSVDACYSLFTKKFSKRYGNAEKLIKVQDLDHLAFHAPNCKLVQKAFGRLAYNDMLQDPENEIYASVKEYAKFGHSEESYYDKGLERGMMQFTKADYQKKVVPSIYASTNVGNMYTASVWACLSSLLSSTPDEEIVDKRIGMFSYGSGSAATFFSLKVVASAQKFRDTLLIKDRLEKRVKVTPQIFAEHLKLREETAQLKDYNPIGDISTLAKGTYYLERIDEKFRRTYKRV</sequence>
<feature type="active site" description="Acyl-thioester intermediate" evidence="3">
    <location>
        <position position="126"/>
    </location>
</feature>
<evidence type="ECO:0000313" key="9">
    <source>
        <dbReference type="Proteomes" id="UP000703661"/>
    </source>
</evidence>
<dbReference type="PANTHER" id="PTHR43323">
    <property type="entry name" value="3-HYDROXY-3-METHYLGLUTARYL COENZYME A SYNTHASE"/>
    <property type="match status" value="1"/>
</dbReference>
<dbReference type="GO" id="GO:0010142">
    <property type="term" value="P:farnesyl diphosphate biosynthetic process, mevalonate pathway"/>
    <property type="evidence" value="ECO:0007669"/>
    <property type="project" value="InterPro"/>
</dbReference>
<feature type="binding site" evidence="4">
    <location>
        <position position="268"/>
    </location>
    <ligand>
        <name>CoA</name>
        <dbReference type="ChEBI" id="CHEBI:57287"/>
    </ligand>
</feature>
<dbReference type="InterPro" id="IPR013746">
    <property type="entry name" value="HMG_CoA_synt_C_dom"/>
</dbReference>
<evidence type="ECO:0000259" key="7">
    <source>
        <dbReference type="Pfam" id="PF08540"/>
    </source>
</evidence>
<evidence type="ECO:0000256" key="4">
    <source>
        <dbReference type="PIRSR" id="PIRSR610122-2"/>
    </source>
</evidence>
<feature type="domain" description="Hydroxymethylglutaryl-coenzyme A synthase C-terminal" evidence="7">
    <location>
        <begin position="184"/>
        <end position="454"/>
    </location>
</feature>
<dbReference type="PROSITE" id="PS01226">
    <property type="entry name" value="HMG_COA_SYNTHASE"/>
    <property type="match status" value="1"/>
</dbReference>
<name>A0A9P6N1U3_9FUNG</name>
<accession>A0A9P6N1U3</accession>
<evidence type="ECO:0000313" key="8">
    <source>
        <dbReference type="EMBL" id="KAG0022003.1"/>
    </source>
</evidence>
<dbReference type="GO" id="GO:0006084">
    <property type="term" value="P:acetyl-CoA metabolic process"/>
    <property type="evidence" value="ECO:0007669"/>
    <property type="project" value="InterPro"/>
</dbReference>
<evidence type="ECO:0000256" key="5">
    <source>
        <dbReference type="RuleBase" id="RU364071"/>
    </source>
</evidence>
<feature type="binding site" evidence="4">
    <location>
        <position position="218"/>
    </location>
    <ligand>
        <name>CoA</name>
        <dbReference type="ChEBI" id="CHEBI:57287"/>
    </ligand>
</feature>
<dbReference type="InterPro" id="IPR013528">
    <property type="entry name" value="HMG_CoA_synth_N"/>
</dbReference>
<reference evidence="8" key="1">
    <citation type="journal article" date="2020" name="Fungal Divers.">
        <title>Resolving the Mortierellaceae phylogeny through synthesis of multi-gene phylogenetics and phylogenomics.</title>
        <authorList>
            <person name="Vandepol N."/>
            <person name="Liber J."/>
            <person name="Desiro A."/>
            <person name="Na H."/>
            <person name="Kennedy M."/>
            <person name="Barry K."/>
            <person name="Grigoriev I.V."/>
            <person name="Miller A.N."/>
            <person name="O'Donnell K."/>
            <person name="Stajich J.E."/>
            <person name="Bonito G."/>
        </authorList>
    </citation>
    <scope>NUCLEOTIDE SEQUENCE</scope>
    <source>
        <strain evidence="8">NRRL 2769</strain>
    </source>
</reference>
<dbReference type="InterPro" id="IPR010122">
    <property type="entry name" value="HMG_CoA_synthase_euk"/>
</dbReference>
<keyword evidence="9" id="KW-1185">Reference proteome</keyword>
<organism evidence="8 9">
    <name type="scientific">Entomortierella chlamydospora</name>
    <dbReference type="NCBI Taxonomy" id="101097"/>
    <lineage>
        <taxon>Eukaryota</taxon>
        <taxon>Fungi</taxon>
        <taxon>Fungi incertae sedis</taxon>
        <taxon>Mucoromycota</taxon>
        <taxon>Mortierellomycotina</taxon>
        <taxon>Mortierellomycetes</taxon>
        <taxon>Mortierellales</taxon>
        <taxon>Mortierellaceae</taxon>
        <taxon>Entomortierella</taxon>
    </lineage>
</organism>
<dbReference type="InterPro" id="IPR016039">
    <property type="entry name" value="Thiolase-like"/>
</dbReference>
<dbReference type="Gene3D" id="3.40.47.10">
    <property type="match status" value="1"/>
</dbReference>
<dbReference type="OrthoDB" id="1269963at2759"/>
<dbReference type="InterPro" id="IPR000590">
    <property type="entry name" value="HMG_CoA_synt_AS"/>
</dbReference>
<dbReference type="PANTHER" id="PTHR43323:SF2">
    <property type="entry name" value="HYDROXYMETHYLGLUTARYL-COA SYNTHASE"/>
    <property type="match status" value="1"/>
</dbReference>
<proteinExistence type="inferred from homology"/>
<dbReference type="EMBL" id="JAAAID010000128">
    <property type="protein sequence ID" value="KAG0022003.1"/>
    <property type="molecule type" value="Genomic_DNA"/>
</dbReference>
<evidence type="ECO:0000256" key="1">
    <source>
        <dbReference type="ARBA" id="ARBA00007061"/>
    </source>
</evidence>
<protein>
    <recommendedName>
        <fullName evidence="5">Hydroxymethylglutaryl-CoA synthase</fullName>
        <shortName evidence="5">HMG-CoA synthase</shortName>
        <ecNumber evidence="5">2.3.3.10</ecNumber>
    </recommendedName>
    <alternativeName>
        <fullName evidence="5">3-hydroxy-3-methylglutaryl coenzyme A synthase</fullName>
    </alternativeName>
</protein>
<dbReference type="NCBIfam" id="TIGR01833">
    <property type="entry name" value="HMG-CoA-S_euk"/>
    <property type="match status" value="1"/>
</dbReference>
<dbReference type="FunFam" id="3.40.47.10:FF:000008">
    <property type="entry name" value="3-hydroxy-3-methylglutaryl coenzyme A synthase"/>
    <property type="match status" value="1"/>
</dbReference>
<comment type="similarity">
    <text evidence="1 5">Belongs to the thiolase-like superfamily. HMG-CoA synthase family.</text>
</comment>
<gene>
    <name evidence="8" type="primary">HMGCS1_1</name>
    <name evidence="8" type="ORF">BGZ80_001232</name>
</gene>
<comment type="catalytic activity">
    <reaction evidence="5">
        <text>acetoacetyl-CoA + acetyl-CoA + H2O = (3S)-3-hydroxy-3-methylglutaryl-CoA + CoA + H(+)</text>
        <dbReference type="Rhea" id="RHEA:10188"/>
        <dbReference type="ChEBI" id="CHEBI:15377"/>
        <dbReference type="ChEBI" id="CHEBI:15378"/>
        <dbReference type="ChEBI" id="CHEBI:43074"/>
        <dbReference type="ChEBI" id="CHEBI:57286"/>
        <dbReference type="ChEBI" id="CHEBI:57287"/>
        <dbReference type="ChEBI" id="CHEBI:57288"/>
        <dbReference type="EC" id="2.3.3.10"/>
    </reaction>
</comment>
<dbReference type="Pfam" id="PF08540">
    <property type="entry name" value="HMG_CoA_synt_C"/>
    <property type="match status" value="1"/>
</dbReference>
<dbReference type="AlphaFoldDB" id="A0A9P6N1U3"/>
<comment type="function">
    <text evidence="5">Catalyzes the condensation of acetyl-CoA with acetoacetyl-CoA to form HMG-CoA.</text>
</comment>
<keyword evidence="2 5" id="KW-0808">Transferase</keyword>
<feature type="binding site" evidence="4">
    <location>
        <position position="264"/>
    </location>
    <ligand>
        <name>CoA</name>
        <dbReference type="ChEBI" id="CHEBI:57287"/>
    </ligand>
</feature>
<evidence type="ECO:0000256" key="2">
    <source>
        <dbReference type="ARBA" id="ARBA00022679"/>
    </source>
</evidence>
<feature type="active site" description="Proton donor/acceptor" evidence="3">
    <location>
        <position position="92"/>
    </location>
</feature>
<dbReference type="Proteomes" id="UP000703661">
    <property type="component" value="Unassembled WGS sequence"/>
</dbReference>
<dbReference type="CDD" id="cd00827">
    <property type="entry name" value="init_cond_enzymes"/>
    <property type="match status" value="1"/>
</dbReference>
<evidence type="ECO:0000259" key="6">
    <source>
        <dbReference type="Pfam" id="PF01154"/>
    </source>
</evidence>
<feature type="domain" description="Hydroxymethylglutaryl-coenzyme A synthase N-terminal" evidence="6">
    <location>
        <begin position="11"/>
        <end position="183"/>
    </location>
</feature>
<dbReference type="SUPFAM" id="SSF53901">
    <property type="entry name" value="Thiolase-like"/>
    <property type="match status" value="2"/>
</dbReference>
<evidence type="ECO:0000256" key="3">
    <source>
        <dbReference type="PIRSR" id="PIRSR610122-1"/>
    </source>
</evidence>
<dbReference type="Pfam" id="PF01154">
    <property type="entry name" value="HMG_CoA_synt_N"/>
    <property type="match status" value="1"/>
</dbReference>
<dbReference type="EC" id="2.3.3.10" evidence="5"/>
<feature type="active site" description="Proton donor/acceptor" evidence="3">
    <location>
        <position position="259"/>
    </location>
</feature>
<dbReference type="GO" id="GO:0004421">
    <property type="term" value="F:hydroxymethylglutaryl-CoA synthase activity"/>
    <property type="evidence" value="ECO:0007669"/>
    <property type="project" value="UniProtKB-EC"/>
</dbReference>
<comment type="caution">
    <text evidence="8">The sequence shown here is derived from an EMBL/GenBank/DDBJ whole genome shotgun (WGS) entry which is preliminary data.</text>
</comment>